<feature type="compositionally biased region" description="Basic and acidic residues" evidence="1">
    <location>
        <begin position="1"/>
        <end position="16"/>
    </location>
</feature>
<dbReference type="EMBL" id="WNIA01000401">
    <property type="protein sequence ID" value="MTV99869.1"/>
    <property type="molecule type" value="Genomic_DNA"/>
</dbReference>
<feature type="region of interest" description="Disordered" evidence="1">
    <location>
        <begin position="1"/>
        <end position="124"/>
    </location>
</feature>
<feature type="compositionally biased region" description="Basic and acidic residues" evidence="1">
    <location>
        <begin position="32"/>
        <end position="43"/>
    </location>
</feature>
<sequence>DKGADGAKGEKGDQGERGLTGAQGAKGADGAVGRDGRDGKDVLNGKANPEAHQGKDGDKYVNTETGDVFVKNNGNWDKEGNIKGPKGDKGERGEDGKTPEVTVTPGKDDHSTDITFTVPGKDPV</sequence>
<reference evidence="2 3" key="1">
    <citation type="submission" date="2019-11" db="EMBL/GenBank/DDBJ databases">
        <title>Growth characteristics of pneumococcus vary with the chemical composition of the capsule and with environmental conditions.</title>
        <authorList>
            <person name="Tothpal A."/>
            <person name="Desobry K."/>
            <person name="Joshi S."/>
            <person name="Wyllie A.L."/>
            <person name="Weinberger D.M."/>
        </authorList>
    </citation>
    <scope>NUCLEOTIDE SEQUENCE [LARGE SCALE GENOMIC DNA]</scope>
    <source>
        <strain evidence="3">pnumococcus19F</strain>
    </source>
</reference>
<evidence type="ECO:0000313" key="2">
    <source>
        <dbReference type="EMBL" id="MTV99869.1"/>
    </source>
</evidence>
<feature type="non-terminal residue" evidence="2">
    <location>
        <position position="124"/>
    </location>
</feature>
<feature type="non-terminal residue" evidence="2">
    <location>
        <position position="1"/>
    </location>
</feature>
<dbReference type="InterPro" id="IPR008160">
    <property type="entry name" value="Collagen"/>
</dbReference>
<evidence type="ECO:0008006" key="4">
    <source>
        <dbReference type="Google" id="ProtNLM"/>
    </source>
</evidence>
<evidence type="ECO:0000313" key="3">
    <source>
        <dbReference type="Proteomes" id="UP000437160"/>
    </source>
</evidence>
<protein>
    <recommendedName>
        <fullName evidence="4">YSIRK signal domain/LPXTG anchor domain surface protein</fullName>
    </recommendedName>
</protein>
<dbReference type="AlphaFoldDB" id="A0A6I3UZG2"/>
<feature type="compositionally biased region" description="Basic and acidic residues" evidence="1">
    <location>
        <begin position="76"/>
        <end position="98"/>
    </location>
</feature>
<dbReference type="Pfam" id="PF01391">
    <property type="entry name" value="Collagen"/>
    <property type="match status" value="1"/>
</dbReference>
<gene>
    <name evidence="2" type="ORF">GM536_12675</name>
</gene>
<comment type="caution">
    <text evidence="2">The sequence shown here is derived from an EMBL/GenBank/DDBJ whole genome shotgun (WGS) entry which is preliminary data.</text>
</comment>
<organism evidence="2 3">
    <name type="scientific">Streptococcus pneumoniae</name>
    <dbReference type="NCBI Taxonomy" id="1313"/>
    <lineage>
        <taxon>Bacteria</taxon>
        <taxon>Bacillati</taxon>
        <taxon>Bacillota</taxon>
        <taxon>Bacilli</taxon>
        <taxon>Lactobacillales</taxon>
        <taxon>Streptococcaceae</taxon>
        <taxon>Streptococcus</taxon>
    </lineage>
</organism>
<accession>A0A6I3UZG2</accession>
<name>A0A6I3UZG2_STREE</name>
<feature type="compositionally biased region" description="Basic and acidic residues" evidence="1">
    <location>
        <begin position="52"/>
        <end position="61"/>
    </location>
</feature>
<dbReference type="Proteomes" id="UP000437160">
    <property type="component" value="Unassembled WGS sequence"/>
</dbReference>
<evidence type="ECO:0000256" key="1">
    <source>
        <dbReference type="SAM" id="MobiDB-lite"/>
    </source>
</evidence>
<proteinExistence type="predicted"/>